<protein>
    <submittedName>
        <fullName evidence="4">Glycoside hydrolase family 115 protein</fullName>
    </submittedName>
</protein>
<accession>A0AAN6QB79</accession>
<dbReference type="PANTHER" id="PTHR37842:SF2">
    <property type="entry name" value="GYLCOSYL HYDROLASE 115 C-TERMINAL DOMAIN-CONTAINING PROTEIN"/>
    <property type="match status" value="1"/>
</dbReference>
<name>A0AAN6QB79_9PEZI</name>
<comment type="caution">
    <text evidence="4">The sequence shown here is derived from an EMBL/GenBank/DDBJ whole genome shotgun (WGS) entry which is preliminary data.</text>
</comment>
<dbReference type="Proteomes" id="UP001302812">
    <property type="component" value="Unassembled WGS sequence"/>
</dbReference>
<dbReference type="RefSeq" id="XP_064664567.1">
    <property type="nucleotide sequence ID" value="XM_064819366.1"/>
</dbReference>
<feature type="chain" id="PRO_5042881104" evidence="2">
    <location>
        <begin position="20"/>
        <end position="1008"/>
    </location>
</feature>
<dbReference type="Gene3D" id="3.30.379.10">
    <property type="entry name" value="Chitobiase/beta-hexosaminidase domain 2-like"/>
    <property type="match status" value="1"/>
</dbReference>
<evidence type="ECO:0000256" key="1">
    <source>
        <dbReference type="ARBA" id="ARBA00022801"/>
    </source>
</evidence>
<evidence type="ECO:0000313" key="5">
    <source>
        <dbReference type="Proteomes" id="UP001302812"/>
    </source>
</evidence>
<dbReference type="GeneID" id="89943492"/>
<dbReference type="InterPro" id="IPR041437">
    <property type="entry name" value="GH115_C"/>
</dbReference>
<proteinExistence type="predicted"/>
<dbReference type="Gene3D" id="2.60.120.1620">
    <property type="match status" value="1"/>
</dbReference>
<dbReference type="Gene3D" id="1.20.58.2150">
    <property type="match status" value="1"/>
</dbReference>
<dbReference type="PANTHER" id="PTHR37842">
    <property type="match status" value="1"/>
</dbReference>
<dbReference type="InterPro" id="IPR031924">
    <property type="entry name" value="GH115"/>
</dbReference>
<dbReference type="InterPro" id="IPR042301">
    <property type="entry name" value="GH115_sf"/>
</dbReference>
<keyword evidence="5" id="KW-1185">Reference proteome</keyword>
<gene>
    <name evidence="4" type="ORF">N656DRAFT_849791</name>
</gene>
<dbReference type="Pfam" id="PF15979">
    <property type="entry name" value="Glyco_hydro_115"/>
    <property type="match status" value="1"/>
</dbReference>
<keyword evidence="1 4" id="KW-0378">Hydrolase</keyword>
<sequence length="1008" mass="113051">MHLPVVVLAVLLFQGPCVALLEETIVSFRPAPAAIDITSAPIICSEDDFKGVHIAVDSLSQDLAEITSRARDVHRLDVNTLRGELDIDIAIIAGSINSTLIQALDRQGIFNSSEIKGKWESFRTEVVQGPLPGVRKALVIAGSDKRGTIFGIHTVAEQCGQSPYHWFADVPAKKRSSIYALPKVTVHGEPTVKYRGLFINDEEPALTTWWSGLHNATHHPLDSEFYAHVFDLLLRLKANYLWPAMWKSFTPPPGNIFFTDDPKNQQLADDYGIVISTSHHEPMQRATNEWNETVSGPWNWSLNKENITAFMDEGVARAGRNESYFTIGMRGLGDAAIDTPNAIEALRDVFATQREIIEKYHGTEDAVSQVWALYKEVTAYYDAGLDVPSDVTLLFPDDNQGNLYRLPTGDEASRLGGVGVYFHFEYVGLPRSYKWANTNNLAKVLKELSHAHLRGANQIWIVNVGDIKPMELPLAFAMDLAWNVSSISFETMPQYLRLYASREFGDEFADAIAEIWLEESHLLGMRRFEHITPGTFSTVNYHEAERILQRWQALSTRTESLYNSMTDDLKPAFFQLLYYPIVSAKTFYAVAIGIAVNYRYALERRNSANEIAKQVLEHFENDYDLLESWDSLLDGKWMHIMSQAKYDAVGQEPKNWAGPSRDIVANLSFVQQRQNMQFSQGSLGIWAEGSDNAIQQGRWAESVDASMPTVAYAPVLPQMSPYGPAVRTVDLFMRGDIRQPINFTIQDPPFDWISVKPGDGTLDRNHMDQRLNITINWANVPAGFNDTVKIGVTSTPSAYPYFDFIRVPVFNHVVRCGFSGFPETAGYVSIEAPHFQGSSQETGANKGLAFKTFPYLGTRTESGSIALRPFNEAREGQADSAWVQYNFYLFENSDAVEATVYINAGLDTDPQLKMRFSLTVDDAPLNFTRVLGDYISNPHAGDIPPEWMDHVADQVWTKKVQFGALEAGEHSLRWAVNSPEIYLEKIVLSTRDGFKESYLGPPEAILLT</sequence>
<feature type="domain" description="Gylcosyl hydrolase 115 C-terminal" evidence="3">
    <location>
        <begin position="820"/>
        <end position="1003"/>
    </location>
</feature>
<dbReference type="AlphaFoldDB" id="A0AAN6QB79"/>
<evidence type="ECO:0000313" key="4">
    <source>
        <dbReference type="EMBL" id="KAK4106997.1"/>
    </source>
</evidence>
<dbReference type="EMBL" id="MU853389">
    <property type="protein sequence ID" value="KAK4106997.1"/>
    <property type="molecule type" value="Genomic_DNA"/>
</dbReference>
<reference evidence="4" key="2">
    <citation type="submission" date="2023-05" db="EMBL/GenBank/DDBJ databases">
        <authorList>
            <consortium name="Lawrence Berkeley National Laboratory"/>
            <person name="Steindorff A."/>
            <person name="Hensen N."/>
            <person name="Bonometti L."/>
            <person name="Westerberg I."/>
            <person name="Brannstrom I.O."/>
            <person name="Guillou S."/>
            <person name="Cros-Aarteil S."/>
            <person name="Calhoun S."/>
            <person name="Haridas S."/>
            <person name="Kuo A."/>
            <person name="Mondo S."/>
            <person name="Pangilinan J."/>
            <person name="Riley R."/>
            <person name="Labutti K."/>
            <person name="Andreopoulos B."/>
            <person name="Lipzen A."/>
            <person name="Chen C."/>
            <person name="Yanf M."/>
            <person name="Daum C."/>
            <person name="Ng V."/>
            <person name="Clum A."/>
            <person name="Ohm R."/>
            <person name="Martin F."/>
            <person name="Silar P."/>
            <person name="Natvig D."/>
            <person name="Lalanne C."/>
            <person name="Gautier V."/>
            <person name="Ament-Velasquez S.L."/>
            <person name="Kruys A."/>
            <person name="Hutchinson M.I."/>
            <person name="Powell A.J."/>
            <person name="Barry K."/>
            <person name="Miller A.N."/>
            <person name="Grigoriev I.V."/>
            <person name="Debuchy R."/>
            <person name="Gladieux P."/>
            <person name="Thoren M.H."/>
            <person name="Johannesson H."/>
        </authorList>
    </citation>
    <scope>NUCLEOTIDE SEQUENCE</scope>
    <source>
        <strain evidence="4">CBS 508.74</strain>
    </source>
</reference>
<dbReference type="InterPro" id="IPR029018">
    <property type="entry name" value="Hex-like_dom2"/>
</dbReference>
<evidence type="ECO:0000259" key="3">
    <source>
        <dbReference type="Pfam" id="PF17829"/>
    </source>
</evidence>
<feature type="signal peptide" evidence="2">
    <location>
        <begin position="1"/>
        <end position="19"/>
    </location>
</feature>
<evidence type="ECO:0000256" key="2">
    <source>
        <dbReference type="SAM" id="SignalP"/>
    </source>
</evidence>
<dbReference type="Pfam" id="PF17829">
    <property type="entry name" value="GH115_C"/>
    <property type="match status" value="1"/>
</dbReference>
<organism evidence="4 5">
    <name type="scientific">Canariomyces notabilis</name>
    <dbReference type="NCBI Taxonomy" id="2074819"/>
    <lineage>
        <taxon>Eukaryota</taxon>
        <taxon>Fungi</taxon>
        <taxon>Dikarya</taxon>
        <taxon>Ascomycota</taxon>
        <taxon>Pezizomycotina</taxon>
        <taxon>Sordariomycetes</taxon>
        <taxon>Sordariomycetidae</taxon>
        <taxon>Sordariales</taxon>
        <taxon>Chaetomiaceae</taxon>
        <taxon>Canariomyces</taxon>
    </lineage>
</organism>
<keyword evidence="2" id="KW-0732">Signal</keyword>
<reference evidence="4" key="1">
    <citation type="journal article" date="2023" name="Mol. Phylogenet. Evol.">
        <title>Genome-scale phylogeny and comparative genomics of the fungal order Sordariales.</title>
        <authorList>
            <person name="Hensen N."/>
            <person name="Bonometti L."/>
            <person name="Westerberg I."/>
            <person name="Brannstrom I.O."/>
            <person name="Guillou S."/>
            <person name="Cros-Aarteil S."/>
            <person name="Calhoun S."/>
            <person name="Haridas S."/>
            <person name="Kuo A."/>
            <person name="Mondo S."/>
            <person name="Pangilinan J."/>
            <person name="Riley R."/>
            <person name="LaButti K."/>
            <person name="Andreopoulos B."/>
            <person name="Lipzen A."/>
            <person name="Chen C."/>
            <person name="Yan M."/>
            <person name="Daum C."/>
            <person name="Ng V."/>
            <person name="Clum A."/>
            <person name="Steindorff A."/>
            <person name="Ohm R.A."/>
            <person name="Martin F."/>
            <person name="Silar P."/>
            <person name="Natvig D.O."/>
            <person name="Lalanne C."/>
            <person name="Gautier V."/>
            <person name="Ament-Velasquez S.L."/>
            <person name="Kruys A."/>
            <person name="Hutchinson M.I."/>
            <person name="Powell A.J."/>
            <person name="Barry K."/>
            <person name="Miller A.N."/>
            <person name="Grigoriev I.V."/>
            <person name="Debuchy R."/>
            <person name="Gladieux P."/>
            <person name="Hiltunen Thoren M."/>
            <person name="Johannesson H."/>
        </authorList>
    </citation>
    <scope>NUCLEOTIDE SEQUENCE</scope>
    <source>
        <strain evidence="4">CBS 508.74</strain>
    </source>
</reference>
<dbReference type="Gene3D" id="3.20.20.520">
    <property type="entry name" value="Glycosyl hydrolase family 115"/>
    <property type="match status" value="1"/>
</dbReference>
<dbReference type="GO" id="GO:0016787">
    <property type="term" value="F:hydrolase activity"/>
    <property type="evidence" value="ECO:0007669"/>
    <property type="project" value="UniProtKB-KW"/>
</dbReference>